<evidence type="ECO:0000313" key="1">
    <source>
        <dbReference type="EMBL" id="KAB1223085.1"/>
    </source>
</evidence>
<dbReference type="AlphaFoldDB" id="A0A6A1WCV5"/>
<protein>
    <submittedName>
        <fullName evidence="1">Uncharacterized protein</fullName>
    </submittedName>
</protein>
<gene>
    <name evidence="1" type="ORF">CJ030_MR2G013644</name>
</gene>
<proteinExistence type="predicted"/>
<accession>A0A6A1WCV5</accession>
<keyword evidence="2" id="KW-1185">Reference proteome</keyword>
<reference evidence="1 2" key="1">
    <citation type="journal article" date="2019" name="Plant Biotechnol. J.">
        <title>The red bayberry genome and genetic basis of sex determination.</title>
        <authorList>
            <person name="Jia H.M."/>
            <person name="Jia H.J."/>
            <person name="Cai Q.L."/>
            <person name="Wang Y."/>
            <person name="Zhao H.B."/>
            <person name="Yang W.F."/>
            <person name="Wang G.Y."/>
            <person name="Li Y.H."/>
            <person name="Zhan D.L."/>
            <person name="Shen Y.T."/>
            <person name="Niu Q.F."/>
            <person name="Chang L."/>
            <person name="Qiu J."/>
            <person name="Zhao L."/>
            <person name="Xie H.B."/>
            <person name="Fu W.Y."/>
            <person name="Jin J."/>
            <person name="Li X.W."/>
            <person name="Jiao Y."/>
            <person name="Zhou C.C."/>
            <person name="Tu T."/>
            <person name="Chai C.Y."/>
            <person name="Gao J.L."/>
            <person name="Fan L.J."/>
            <person name="van de Weg E."/>
            <person name="Wang J.Y."/>
            <person name="Gao Z.S."/>
        </authorList>
    </citation>
    <scope>NUCLEOTIDE SEQUENCE [LARGE SCALE GENOMIC DNA]</scope>
    <source>
        <tissue evidence="1">Leaves</tissue>
    </source>
</reference>
<sequence>MQPTHEMVGDFSSQLTVLEHKVENMDSEWKKEVAVVQSVLKGVAISAELVALIQLVVLLEEHMRHVRTILQLADDE</sequence>
<evidence type="ECO:0000313" key="2">
    <source>
        <dbReference type="Proteomes" id="UP000516437"/>
    </source>
</evidence>
<dbReference type="EMBL" id="RXIC02000020">
    <property type="protein sequence ID" value="KAB1223085.1"/>
    <property type="molecule type" value="Genomic_DNA"/>
</dbReference>
<comment type="caution">
    <text evidence="1">The sequence shown here is derived from an EMBL/GenBank/DDBJ whole genome shotgun (WGS) entry which is preliminary data.</text>
</comment>
<name>A0A6A1WCV5_9ROSI</name>
<dbReference type="Proteomes" id="UP000516437">
    <property type="component" value="Chromosome 2"/>
</dbReference>
<organism evidence="1 2">
    <name type="scientific">Morella rubra</name>
    <name type="common">Chinese bayberry</name>
    <dbReference type="NCBI Taxonomy" id="262757"/>
    <lineage>
        <taxon>Eukaryota</taxon>
        <taxon>Viridiplantae</taxon>
        <taxon>Streptophyta</taxon>
        <taxon>Embryophyta</taxon>
        <taxon>Tracheophyta</taxon>
        <taxon>Spermatophyta</taxon>
        <taxon>Magnoliopsida</taxon>
        <taxon>eudicotyledons</taxon>
        <taxon>Gunneridae</taxon>
        <taxon>Pentapetalae</taxon>
        <taxon>rosids</taxon>
        <taxon>fabids</taxon>
        <taxon>Fagales</taxon>
        <taxon>Myricaceae</taxon>
        <taxon>Morella</taxon>
    </lineage>
</organism>